<comment type="similarity">
    <text evidence="8 9">Belongs to the TRAP transporter small permease family.</text>
</comment>
<keyword evidence="5 9" id="KW-0812">Transmembrane</keyword>
<keyword evidence="6 9" id="KW-1133">Transmembrane helix</keyword>
<dbReference type="PANTHER" id="PTHR35011">
    <property type="entry name" value="2,3-DIKETO-L-GULONATE TRAP TRANSPORTER SMALL PERMEASE PROTEIN YIAM"/>
    <property type="match status" value="1"/>
</dbReference>
<name>A0ABU9T3R5_9HYPH</name>
<dbReference type="InterPro" id="IPR007387">
    <property type="entry name" value="TRAP_DctQ"/>
</dbReference>
<keyword evidence="2 9" id="KW-0813">Transport</keyword>
<proteinExistence type="inferred from homology"/>
<organism evidence="11 12">
    <name type="scientific">Ahrensia kielensis</name>
    <dbReference type="NCBI Taxonomy" id="76980"/>
    <lineage>
        <taxon>Bacteria</taxon>
        <taxon>Pseudomonadati</taxon>
        <taxon>Pseudomonadota</taxon>
        <taxon>Alphaproteobacteria</taxon>
        <taxon>Hyphomicrobiales</taxon>
        <taxon>Ahrensiaceae</taxon>
        <taxon>Ahrensia</taxon>
    </lineage>
</organism>
<keyword evidence="12" id="KW-1185">Reference proteome</keyword>
<protein>
    <recommendedName>
        <fullName evidence="9">TRAP transporter small permease protein</fullName>
    </recommendedName>
</protein>
<feature type="transmembrane region" description="Helical" evidence="9">
    <location>
        <begin position="20"/>
        <end position="40"/>
    </location>
</feature>
<evidence type="ECO:0000313" key="12">
    <source>
        <dbReference type="Proteomes" id="UP001477870"/>
    </source>
</evidence>
<evidence type="ECO:0000256" key="5">
    <source>
        <dbReference type="ARBA" id="ARBA00022692"/>
    </source>
</evidence>
<dbReference type="InterPro" id="IPR055348">
    <property type="entry name" value="DctQ"/>
</dbReference>
<accession>A0ABU9T3R5</accession>
<evidence type="ECO:0000256" key="2">
    <source>
        <dbReference type="ARBA" id="ARBA00022448"/>
    </source>
</evidence>
<evidence type="ECO:0000256" key="7">
    <source>
        <dbReference type="ARBA" id="ARBA00023136"/>
    </source>
</evidence>
<reference evidence="11 12" key="1">
    <citation type="submission" date="2024-03" db="EMBL/GenBank/DDBJ databases">
        <title>Community enrichment and isolation of bacterial strains for fucoidan degradation.</title>
        <authorList>
            <person name="Sichert A."/>
        </authorList>
    </citation>
    <scope>NUCLEOTIDE SEQUENCE [LARGE SCALE GENOMIC DNA]</scope>
    <source>
        <strain evidence="11 12">AS62</strain>
    </source>
</reference>
<comment type="function">
    <text evidence="9">Part of the tripartite ATP-independent periplasmic (TRAP) transport system.</text>
</comment>
<dbReference type="Pfam" id="PF04290">
    <property type="entry name" value="DctQ"/>
    <property type="match status" value="1"/>
</dbReference>
<evidence type="ECO:0000256" key="4">
    <source>
        <dbReference type="ARBA" id="ARBA00022519"/>
    </source>
</evidence>
<dbReference type="PANTHER" id="PTHR35011:SF2">
    <property type="entry name" value="2,3-DIKETO-L-GULONATE TRAP TRANSPORTER SMALL PERMEASE PROTEIN YIAM"/>
    <property type="match status" value="1"/>
</dbReference>
<comment type="subunit">
    <text evidence="9">The complex comprises the extracytoplasmic solute receptor protein and the two transmembrane proteins.</text>
</comment>
<evidence type="ECO:0000256" key="3">
    <source>
        <dbReference type="ARBA" id="ARBA00022475"/>
    </source>
</evidence>
<feature type="transmembrane region" description="Helical" evidence="9">
    <location>
        <begin position="130"/>
        <end position="153"/>
    </location>
</feature>
<feature type="transmembrane region" description="Helical" evidence="9">
    <location>
        <begin position="60"/>
        <end position="78"/>
    </location>
</feature>
<dbReference type="EMBL" id="JBBMQO010000001">
    <property type="protein sequence ID" value="MEM5500414.1"/>
    <property type="molecule type" value="Genomic_DNA"/>
</dbReference>
<comment type="caution">
    <text evidence="11">The sequence shown here is derived from an EMBL/GenBank/DDBJ whole genome shotgun (WGS) entry which is preliminary data.</text>
</comment>
<evidence type="ECO:0000256" key="8">
    <source>
        <dbReference type="ARBA" id="ARBA00038436"/>
    </source>
</evidence>
<dbReference type="RefSeq" id="WP_342846564.1">
    <property type="nucleotide sequence ID" value="NZ_JBBMQO010000001.1"/>
</dbReference>
<evidence type="ECO:0000256" key="9">
    <source>
        <dbReference type="RuleBase" id="RU369079"/>
    </source>
</evidence>
<gene>
    <name evidence="11" type="ORF">WNY59_02315</name>
</gene>
<keyword evidence="3" id="KW-1003">Cell membrane</keyword>
<evidence type="ECO:0000256" key="6">
    <source>
        <dbReference type="ARBA" id="ARBA00022989"/>
    </source>
</evidence>
<dbReference type="Proteomes" id="UP001477870">
    <property type="component" value="Unassembled WGS sequence"/>
</dbReference>
<feature type="transmembrane region" description="Helical" evidence="9">
    <location>
        <begin position="90"/>
        <end position="110"/>
    </location>
</feature>
<sequence>MMSKRVSMSNRMSRFLNGGLDIVTVSLTFTIIAVTLAQVFSRYVLSSSLVWSDELNRLLFVWLIAITAASANHMRIEFFVGSLRRRIRRALGVFALAVSLACLGVLAYGAQSLWMLLRFDTYTRLPVSPGLLFLAVFIGVALWAMFLIARCIIQAGDIEEFSSNTEDES</sequence>
<evidence type="ECO:0000259" key="10">
    <source>
        <dbReference type="Pfam" id="PF04290"/>
    </source>
</evidence>
<evidence type="ECO:0000256" key="1">
    <source>
        <dbReference type="ARBA" id="ARBA00004429"/>
    </source>
</evidence>
<comment type="subcellular location">
    <subcellularLocation>
        <location evidence="1 9">Cell inner membrane</location>
        <topology evidence="1 9">Multi-pass membrane protein</topology>
    </subcellularLocation>
</comment>
<feature type="domain" description="Tripartite ATP-independent periplasmic transporters DctQ component" evidence="10">
    <location>
        <begin position="31"/>
        <end position="151"/>
    </location>
</feature>
<evidence type="ECO:0000313" key="11">
    <source>
        <dbReference type="EMBL" id="MEM5500414.1"/>
    </source>
</evidence>
<keyword evidence="7 9" id="KW-0472">Membrane</keyword>
<keyword evidence="4 9" id="KW-0997">Cell inner membrane</keyword>